<accession>A0A0F4L2N9</accession>
<feature type="transmembrane region" description="Helical" evidence="2">
    <location>
        <begin position="167"/>
        <end position="185"/>
    </location>
</feature>
<feature type="transmembrane region" description="Helical" evidence="2">
    <location>
        <begin position="237"/>
        <end position="267"/>
    </location>
</feature>
<sequence>MKLQAKRLNSHSTFAVLFFLIISIFEGMVFLTNVGALTLPDGDMHANASYAMATGQIMNLPERHTDIFGNTIKRQHISGDSRFLHNKGMNNALVMDIIGDPMATDPYIGNQRLADQRPSSQVTLPDKTFPSRANQYFPLVYLPQGIGVWIGLHTGLSPYNVWQCGRIANFAFYLLLISLAITMIPKGKYFIAILSSLYPTIFIASSLMADAMFISICTCFIAYFFSLSTHDKPVTRGQMGILIGLTVCLFLFKTVYVALALLVWALPKSLMTTKRKAKFTGISALIALPIYGLWSSFYQIVPAIASIADNTHFMFRHPLKVIFTISWNLIEFPKKLLRIGPTALVPTLVVLTAWIILFTSNRYMAAGQNSPSASIRRYRYVWVSIVAFFCAAFLAFLFIDLTWNDMTVMRTVHAIQGFQGRYLTPLLPLMTSICFFPPDKTSTTRAPQTPTDSIEETPRAENASPMQ</sequence>
<dbReference type="OrthoDB" id="3239093at2"/>
<dbReference type="Proteomes" id="UP000033648">
    <property type="component" value="Unassembled WGS sequence"/>
</dbReference>
<name>A0A0F4L2N9_9BIFI</name>
<reference evidence="3 4" key="1">
    <citation type="submission" date="2014-12" db="EMBL/GenBank/DDBJ databases">
        <title>Comparative genomics of the lactic acid bacteria isolated from the honey bee gut.</title>
        <authorList>
            <person name="Ellegaard K.M."/>
            <person name="Tamarit D."/>
            <person name="Javelind E."/>
            <person name="Olofsson T."/>
            <person name="Andersson S.G."/>
            <person name="Vasquez A."/>
        </authorList>
    </citation>
    <scope>NUCLEOTIDE SEQUENCE [LARGE SCALE GENOMIC DNA]</scope>
    <source>
        <strain evidence="3 4">Bin2</strain>
    </source>
</reference>
<evidence type="ECO:0000313" key="3">
    <source>
        <dbReference type="EMBL" id="KJY52508.1"/>
    </source>
</evidence>
<dbReference type="InterPro" id="IPR018674">
    <property type="entry name" value="DUF2142_membrane"/>
</dbReference>
<evidence type="ECO:0000313" key="4">
    <source>
        <dbReference type="Proteomes" id="UP000033648"/>
    </source>
</evidence>
<dbReference type="AlphaFoldDB" id="A0A0F4L2N9"/>
<evidence type="ECO:0000256" key="1">
    <source>
        <dbReference type="SAM" id="MobiDB-lite"/>
    </source>
</evidence>
<feature type="transmembrane region" description="Helical" evidence="2">
    <location>
        <begin position="380"/>
        <end position="403"/>
    </location>
</feature>
<dbReference type="PATRIC" id="fig|1684.4.peg.219"/>
<comment type="caution">
    <text evidence="3">The sequence shown here is derived from an EMBL/GenBank/DDBJ whole genome shotgun (WGS) entry which is preliminary data.</text>
</comment>
<feature type="transmembrane region" description="Helical" evidence="2">
    <location>
        <begin position="342"/>
        <end position="360"/>
    </location>
</feature>
<feature type="compositionally biased region" description="Polar residues" evidence="1">
    <location>
        <begin position="440"/>
        <end position="452"/>
    </location>
</feature>
<keyword evidence="2" id="KW-0472">Membrane</keyword>
<keyword evidence="2" id="KW-0812">Transmembrane</keyword>
<gene>
    <name evidence="3" type="ORF">JF69_02010</name>
</gene>
<keyword evidence="2" id="KW-1133">Transmembrane helix</keyword>
<dbReference type="Pfam" id="PF09913">
    <property type="entry name" value="DUF2142"/>
    <property type="match status" value="1"/>
</dbReference>
<proteinExistence type="predicted"/>
<feature type="transmembrane region" description="Helical" evidence="2">
    <location>
        <begin position="279"/>
        <end position="301"/>
    </location>
</feature>
<feature type="region of interest" description="Disordered" evidence="1">
    <location>
        <begin position="440"/>
        <end position="467"/>
    </location>
</feature>
<organism evidence="3 4">
    <name type="scientific">Bifidobacterium asteroides</name>
    <dbReference type="NCBI Taxonomy" id="1684"/>
    <lineage>
        <taxon>Bacteria</taxon>
        <taxon>Bacillati</taxon>
        <taxon>Actinomycetota</taxon>
        <taxon>Actinomycetes</taxon>
        <taxon>Bifidobacteriales</taxon>
        <taxon>Bifidobacteriaceae</taxon>
        <taxon>Bifidobacterium</taxon>
    </lineage>
</organism>
<evidence type="ECO:0008006" key="5">
    <source>
        <dbReference type="Google" id="ProtNLM"/>
    </source>
</evidence>
<protein>
    <recommendedName>
        <fullName evidence="5">DUF2142 domain-containing protein</fullName>
    </recommendedName>
</protein>
<dbReference type="EMBL" id="JWME01000004">
    <property type="protein sequence ID" value="KJY52508.1"/>
    <property type="molecule type" value="Genomic_DNA"/>
</dbReference>
<feature type="transmembrane region" description="Helical" evidence="2">
    <location>
        <begin position="197"/>
        <end position="225"/>
    </location>
</feature>
<evidence type="ECO:0000256" key="2">
    <source>
        <dbReference type="SAM" id="Phobius"/>
    </source>
</evidence>
<feature type="transmembrane region" description="Helical" evidence="2">
    <location>
        <begin position="12"/>
        <end position="31"/>
    </location>
</feature>